<protein>
    <submittedName>
        <fullName evidence="2">Uncharacterized protein</fullName>
    </submittedName>
</protein>
<organism evidence="2 3">
    <name type="scientific">Oryza sativa subsp. japonica</name>
    <name type="common">Rice</name>
    <dbReference type="NCBI Taxonomy" id="39947"/>
    <lineage>
        <taxon>Eukaryota</taxon>
        <taxon>Viridiplantae</taxon>
        <taxon>Streptophyta</taxon>
        <taxon>Embryophyta</taxon>
        <taxon>Tracheophyta</taxon>
        <taxon>Spermatophyta</taxon>
        <taxon>Magnoliopsida</taxon>
        <taxon>Liliopsida</taxon>
        <taxon>Poales</taxon>
        <taxon>Poaceae</taxon>
        <taxon>BOP clade</taxon>
        <taxon>Oryzoideae</taxon>
        <taxon>Oryzeae</taxon>
        <taxon>Oryzinae</taxon>
        <taxon>Oryza</taxon>
        <taxon>Oryza sativa</taxon>
    </lineage>
</organism>
<feature type="compositionally biased region" description="Basic and acidic residues" evidence="1">
    <location>
        <begin position="89"/>
        <end position="99"/>
    </location>
</feature>
<evidence type="ECO:0000256" key="1">
    <source>
        <dbReference type="SAM" id="MobiDB-lite"/>
    </source>
</evidence>
<evidence type="ECO:0000313" key="2">
    <source>
        <dbReference type="EMBL" id="BAD28332.1"/>
    </source>
</evidence>
<reference evidence="3" key="2">
    <citation type="journal article" date="2008" name="Nucleic Acids Res.">
        <title>The rice annotation project database (RAP-DB): 2008 update.</title>
        <authorList>
            <consortium name="The rice annotation project (RAP)"/>
        </authorList>
    </citation>
    <scope>GENOME REANNOTATION</scope>
    <source>
        <strain evidence="3">cv. Nipponbare</strain>
    </source>
</reference>
<accession>Q6ESN8</accession>
<proteinExistence type="predicted"/>
<gene>
    <name evidence="2" type="primary">OJ1104_G11.6</name>
</gene>
<reference evidence="3" key="1">
    <citation type="journal article" date="2005" name="Nature">
        <title>The map-based sequence of the rice genome.</title>
        <authorList>
            <consortium name="International rice genome sequencing project (IRGSP)"/>
            <person name="Matsumoto T."/>
            <person name="Wu J."/>
            <person name="Kanamori H."/>
            <person name="Katayose Y."/>
            <person name="Fujisawa M."/>
            <person name="Namiki N."/>
            <person name="Mizuno H."/>
            <person name="Yamamoto K."/>
            <person name="Antonio B.A."/>
            <person name="Baba T."/>
            <person name="Sakata K."/>
            <person name="Nagamura Y."/>
            <person name="Aoki H."/>
            <person name="Arikawa K."/>
            <person name="Arita K."/>
            <person name="Bito T."/>
            <person name="Chiden Y."/>
            <person name="Fujitsuka N."/>
            <person name="Fukunaka R."/>
            <person name="Hamada M."/>
            <person name="Harada C."/>
            <person name="Hayashi A."/>
            <person name="Hijishita S."/>
            <person name="Honda M."/>
            <person name="Hosokawa S."/>
            <person name="Ichikawa Y."/>
            <person name="Idonuma A."/>
            <person name="Iijima M."/>
            <person name="Ikeda M."/>
            <person name="Ikeno M."/>
            <person name="Ito K."/>
            <person name="Ito S."/>
            <person name="Ito T."/>
            <person name="Ito Y."/>
            <person name="Ito Y."/>
            <person name="Iwabuchi A."/>
            <person name="Kamiya K."/>
            <person name="Karasawa W."/>
            <person name="Kurita K."/>
            <person name="Katagiri S."/>
            <person name="Kikuta A."/>
            <person name="Kobayashi H."/>
            <person name="Kobayashi N."/>
            <person name="Machita K."/>
            <person name="Maehara T."/>
            <person name="Masukawa M."/>
            <person name="Mizubayashi T."/>
            <person name="Mukai Y."/>
            <person name="Nagasaki H."/>
            <person name="Nagata Y."/>
            <person name="Naito S."/>
            <person name="Nakashima M."/>
            <person name="Nakama Y."/>
            <person name="Nakamichi Y."/>
            <person name="Nakamura M."/>
            <person name="Meguro A."/>
            <person name="Negishi M."/>
            <person name="Ohta I."/>
            <person name="Ohta T."/>
            <person name="Okamoto M."/>
            <person name="Ono N."/>
            <person name="Saji S."/>
            <person name="Sakaguchi M."/>
            <person name="Sakai K."/>
            <person name="Shibata M."/>
            <person name="Shimokawa T."/>
            <person name="Song J."/>
            <person name="Takazaki Y."/>
            <person name="Terasawa K."/>
            <person name="Tsugane M."/>
            <person name="Tsuji K."/>
            <person name="Ueda S."/>
            <person name="Waki K."/>
            <person name="Yamagata H."/>
            <person name="Yamamoto M."/>
            <person name="Yamamoto S."/>
            <person name="Yamane H."/>
            <person name="Yoshiki S."/>
            <person name="Yoshihara R."/>
            <person name="Yukawa K."/>
            <person name="Zhong H."/>
            <person name="Yano M."/>
            <person name="Yuan Q."/>
            <person name="Ouyang S."/>
            <person name="Liu J."/>
            <person name="Jones K.M."/>
            <person name="Gansberger K."/>
            <person name="Moffat K."/>
            <person name="Hill J."/>
            <person name="Bera J."/>
            <person name="Fadrosh D."/>
            <person name="Jin S."/>
            <person name="Johri S."/>
            <person name="Kim M."/>
            <person name="Overton L."/>
            <person name="Reardon M."/>
            <person name="Tsitrin T."/>
            <person name="Vuong H."/>
            <person name="Weaver B."/>
            <person name="Ciecko A."/>
            <person name="Tallon L."/>
            <person name="Jackson J."/>
            <person name="Pai G."/>
            <person name="Aken S.V."/>
            <person name="Utterback T."/>
            <person name="Reidmuller S."/>
            <person name="Feldblyum T."/>
            <person name="Hsiao J."/>
            <person name="Zismann V."/>
            <person name="Iobst S."/>
            <person name="de Vazeille A.R."/>
            <person name="Buell C.R."/>
            <person name="Ying K."/>
            <person name="Li Y."/>
            <person name="Lu T."/>
            <person name="Huang Y."/>
            <person name="Zhao Q."/>
            <person name="Feng Q."/>
            <person name="Zhang L."/>
            <person name="Zhu J."/>
            <person name="Weng Q."/>
            <person name="Mu J."/>
            <person name="Lu Y."/>
            <person name="Fan D."/>
            <person name="Liu Y."/>
            <person name="Guan J."/>
            <person name="Zhang Y."/>
            <person name="Yu S."/>
            <person name="Liu X."/>
            <person name="Zhang Y."/>
            <person name="Hong G."/>
            <person name="Han B."/>
            <person name="Choisne N."/>
            <person name="Demange N."/>
            <person name="Orjeda G."/>
            <person name="Samain S."/>
            <person name="Cattolico L."/>
            <person name="Pelletier E."/>
            <person name="Couloux A."/>
            <person name="Segurens B."/>
            <person name="Wincker P."/>
            <person name="D'Hont A."/>
            <person name="Scarpelli C."/>
            <person name="Weissenbach J."/>
            <person name="Salanoubat M."/>
            <person name="Quetier F."/>
            <person name="Yu Y."/>
            <person name="Kim H.R."/>
            <person name="Rambo T."/>
            <person name="Currie J."/>
            <person name="Collura K."/>
            <person name="Luo M."/>
            <person name="Yang T."/>
            <person name="Ammiraju J.S.S."/>
            <person name="Engler F."/>
            <person name="Soderlund C."/>
            <person name="Wing R.A."/>
            <person name="Palmer L.E."/>
            <person name="de la Bastide M."/>
            <person name="Spiegel L."/>
            <person name="Nascimento L."/>
            <person name="Zutavern T."/>
            <person name="O'Shaughnessy A."/>
            <person name="Dike S."/>
            <person name="Dedhia N."/>
            <person name="Preston R."/>
            <person name="Balija V."/>
            <person name="McCombie W.R."/>
            <person name="Chow T."/>
            <person name="Chen H."/>
            <person name="Chung M."/>
            <person name="Chen C."/>
            <person name="Shaw J."/>
            <person name="Wu H."/>
            <person name="Hsiao K."/>
            <person name="Chao Y."/>
            <person name="Chu M."/>
            <person name="Cheng C."/>
            <person name="Hour A."/>
            <person name="Lee P."/>
            <person name="Lin S."/>
            <person name="Lin Y."/>
            <person name="Liou J."/>
            <person name="Liu S."/>
            <person name="Hsing Y."/>
            <person name="Raghuvanshi S."/>
            <person name="Mohanty A."/>
            <person name="Bharti A.K."/>
            <person name="Gaur A."/>
            <person name="Gupta V."/>
            <person name="Kumar D."/>
            <person name="Ravi V."/>
            <person name="Vij S."/>
            <person name="Kapur A."/>
            <person name="Khurana P."/>
            <person name="Khurana P."/>
            <person name="Khurana J.P."/>
            <person name="Tyagi A.K."/>
            <person name="Gaikwad K."/>
            <person name="Singh A."/>
            <person name="Dalal V."/>
            <person name="Srivastava S."/>
            <person name="Dixit A."/>
            <person name="Pal A.K."/>
            <person name="Ghazi I.A."/>
            <person name="Yadav M."/>
            <person name="Pandit A."/>
            <person name="Bhargava A."/>
            <person name="Sureshbabu K."/>
            <person name="Batra K."/>
            <person name="Sharma T.R."/>
            <person name="Mohapatra T."/>
            <person name="Singh N.K."/>
            <person name="Messing J."/>
            <person name="Nelson A.B."/>
            <person name="Fuks G."/>
            <person name="Kavchok S."/>
            <person name="Keizer G."/>
            <person name="Linton E."/>
            <person name="Llaca V."/>
            <person name="Song R."/>
            <person name="Tanyolac B."/>
            <person name="Young S."/>
            <person name="Ho-Il K."/>
            <person name="Hahn J.H."/>
            <person name="Sangsakoo G."/>
            <person name="Vanavichit A."/>
            <person name="de Mattos Luiz.A.T."/>
            <person name="Zimmer P.D."/>
            <person name="Malone G."/>
            <person name="Dellagostin O."/>
            <person name="de Oliveira A.C."/>
            <person name="Bevan M."/>
            <person name="Bancroft I."/>
            <person name="Minx P."/>
            <person name="Cordum H."/>
            <person name="Wilson R."/>
            <person name="Cheng Z."/>
            <person name="Jin W."/>
            <person name="Jiang J."/>
            <person name="Leong S.A."/>
            <person name="Iwama H."/>
            <person name="Gojobori T."/>
            <person name="Itoh T."/>
            <person name="Niimura Y."/>
            <person name="Fujii Y."/>
            <person name="Habara T."/>
            <person name="Sakai H."/>
            <person name="Sato Y."/>
            <person name="Wilson G."/>
            <person name="Kumar K."/>
            <person name="McCouch S."/>
            <person name="Juretic N."/>
            <person name="Hoen D."/>
            <person name="Wright S."/>
            <person name="Bruskiewich R."/>
            <person name="Bureau T."/>
            <person name="Miyao A."/>
            <person name="Hirochika H."/>
            <person name="Nishikawa T."/>
            <person name="Kadowaki K."/>
            <person name="Sugiura M."/>
            <person name="Burr B."/>
            <person name="Sasaki T."/>
        </authorList>
    </citation>
    <scope>NUCLEOTIDE SEQUENCE [LARGE SCALE GENOMIC DNA]</scope>
    <source>
        <strain evidence="3">cv. Nipponbare</strain>
    </source>
</reference>
<dbReference type="EMBL" id="AP005091">
    <property type="protein sequence ID" value="BAD28332.1"/>
    <property type="molecule type" value="Genomic_DNA"/>
</dbReference>
<name>Q6ESN8_ORYSJ</name>
<sequence>MGNGDERMAEAGTACSGGSSVATCWRRCKERRLPRARRWFRYGRILVAREWGSVESLASAATLMEVGKERLVVTECTVPLAQGSGEVLRQPEAEEEVRKGRAGGPQPELQAHDSEARPPHRSTKKMAKPACALMAREAENGIHDPMKGGREAASEDAMVSVARIAVRREEVWGMTNRRVPELVAALSI</sequence>
<feature type="region of interest" description="Disordered" evidence="1">
    <location>
        <begin position="87"/>
        <end position="125"/>
    </location>
</feature>
<dbReference type="Proteomes" id="UP000000763">
    <property type="component" value="Chromosome 9"/>
</dbReference>
<dbReference type="AlphaFoldDB" id="Q6ESN8"/>
<evidence type="ECO:0000313" key="3">
    <source>
        <dbReference type="Proteomes" id="UP000000763"/>
    </source>
</evidence>